<keyword evidence="2" id="KW-0805">Transcription regulation</keyword>
<dbReference type="EMBL" id="CP121195">
    <property type="protein sequence ID" value="XBH13476.1"/>
    <property type="molecule type" value="Genomic_DNA"/>
</dbReference>
<dbReference type="EMBL" id="CP121194">
    <property type="protein sequence ID" value="XBH10039.1"/>
    <property type="molecule type" value="Genomic_DNA"/>
</dbReference>
<dbReference type="FunFam" id="1.10.10.10:FF:000001">
    <property type="entry name" value="LysR family transcriptional regulator"/>
    <property type="match status" value="1"/>
</dbReference>
<dbReference type="RefSeq" id="WP_348267546.1">
    <property type="nucleotide sequence ID" value="NZ_CP121194.1"/>
</dbReference>
<accession>A0AAU7CX21</accession>
<dbReference type="Gene3D" id="1.10.10.10">
    <property type="entry name" value="Winged helix-like DNA-binding domain superfamily/Winged helix DNA-binding domain"/>
    <property type="match status" value="1"/>
</dbReference>
<keyword evidence="4" id="KW-0804">Transcription</keyword>
<dbReference type="SUPFAM" id="SSF46785">
    <property type="entry name" value="Winged helix' DNA-binding domain"/>
    <property type="match status" value="1"/>
</dbReference>
<dbReference type="InterPro" id="IPR036390">
    <property type="entry name" value="WH_DNA-bd_sf"/>
</dbReference>
<evidence type="ECO:0000256" key="2">
    <source>
        <dbReference type="ARBA" id="ARBA00023015"/>
    </source>
</evidence>
<dbReference type="Pfam" id="PF00126">
    <property type="entry name" value="HTH_1"/>
    <property type="match status" value="1"/>
</dbReference>
<proteinExistence type="inferred from homology"/>
<dbReference type="KEGG" id="epl:P4G45_16385"/>
<feature type="domain" description="HTH lysR-type" evidence="5">
    <location>
        <begin position="1"/>
        <end position="63"/>
    </location>
</feature>
<evidence type="ECO:0000313" key="6">
    <source>
        <dbReference type="EMBL" id="XBH10039.1"/>
    </source>
</evidence>
<sequence>MENFRLKVFRAVAAEMSFRKAAEVLHLSQPAVSQQVRSLEEEAGARLFDRGNSDGHGSQIVLTEAGRVLLEYATAAAETMAEAQRALAALNDDVTGELRLGASTTIAQYVLPRILGAFLRQYPHVHLSVVSGNTERIAEAVAEEQVALGIIEGPAMRRDVKTERMVQDEMVLIVAPGHAWARAGAIAPAELEKAPMLLRERGSGSRRVVERALKKAGIPLRLLRVVMELDSTEAIISGVEAELGVGFVSRCAIGKALRLGTIRTVQVNGLEIVRDFSFIRLAGTDATGAVAAFQRFAMGSSHAG</sequence>
<dbReference type="PRINTS" id="PR00039">
    <property type="entry name" value="HTHLYSR"/>
</dbReference>
<reference evidence="6" key="1">
    <citation type="submission" date="2023-03" db="EMBL/GenBank/DDBJ databases">
        <title>Edaphobacter sp.</title>
        <authorList>
            <person name="Huber K.J."/>
            <person name="Papendorf J."/>
            <person name="Pilke C."/>
            <person name="Bunk B."/>
            <person name="Sproeer C."/>
            <person name="Pester M."/>
        </authorList>
    </citation>
    <scope>NUCLEOTIDE SEQUENCE</scope>
    <source>
        <strain evidence="6">DSM 109919</strain>
        <strain evidence="7">DSM 109920</strain>
    </source>
</reference>
<comment type="similarity">
    <text evidence="1">Belongs to the LysR transcriptional regulatory family.</text>
</comment>
<organism evidence="6">
    <name type="scientific">Edaphobacter paludis</name>
    <dbReference type="NCBI Taxonomy" id="3035702"/>
    <lineage>
        <taxon>Bacteria</taxon>
        <taxon>Pseudomonadati</taxon>
        <taxon>Acidobacteriota</taxon>
        <taxon>Terriglobia</taxon>
        <taxon>Terriglobales</taxon>
        <taxon>Acidobacteriaceae</taxon>
        <taxon>Edaphobacter</taxon>
    </lineage>
</organism>
<gene>
    <name evidence="6" type="ORF">P4G45_16385</name>
    <name evidence="7" type="ORF">P8936_17595</name>
</gene>
<evidence type="ECO:0000313" key="7">
    <source>
        <dbReference type="EMBL" id="XBH13476.1"/>
    </source>
</evidence>
<evidence type="ECO:0000256" key="1">
    <source>
        <dbReference type="ARBA" id="ARBA00009437"/>
    </source>
</evidence>
<evidence type="ECO:0000259" key="5">
    <source>
        <dbReference type="PROSITE" id="PS50931"/>
    </source>
</evidence>
<dbReference type="Gene3D" id="3.40.190.290">
    <property type="match status" value="1"/>
</dbReference>
<dbReference type="InterPro" id="IPR000847">
    <property type="entry name" value="LysR_HTH_N"/>
</dbReference>
<dbReference type="InterPro" id="IPR036388">
    <property type="entry name" value="WH-like_DNA-bd_sf"/>
</dbReference>
<dbReference type="PANTHER" id="PTHR30126:SF39">
    <property type="entry name" value="HTH-TYPE TRANSCRIPTIONAL REGULATOR CYSL"/>
    <property type="match status" value="1"/>
</dbReference>
<evidence type="ECO:0000256" key="3">
    <source>
        <dbReference type="ARBA" id="ARBA00023125"/>
    </source>
</evidence>
<name>A0AAU7CX21_9BACT</name>
<dbReference type="Pfam" id="PF03466">
    <property type="entry name" value="LysR_substrate"/>
    <property type="match status" value="1"/>
</dbReference>
<dbReference type="PROSITE" id="PS50931">
    <property type="entry name" value="HTH_LYSR"/>
    <property type="match status" value="1"/>
</dbReference>
<dbReference type="AlphaFoldDB" id="A0AAU7CX21"/>
<evidence type="ECO:0000256" key="4">
    <source>
        <dbReference type="ARBA" id="ARBA00023163"/>
    </source>
</evidence>
<protein>
    <submittedName>
        <fullName evidence="6">LysR family transcriptional regulator</fullName>
    </submittedName>
</protein>
<dbReference type="SUPFAM" id="SSF53850">
    <property type="entry name" value="Periplasmic binding protein-like II"/>
    <property type="match status" value="1"/>
</dbReference>
<keyword evidence="3" id="KW-0238">DNA-binding</keyword>
<dbReference type="GO" id="GO:0000976">
    <property type="term" value="F:transcription cis-regulatory region binding"/>
    <property type="evidence" value="ECO:0007669"/>
    <property type="project" value="TreeGrafter"/>
</dbReference>
<accession>A0AAU7D7V5</accession>
<dbReference type="InterPro" id="IPR005119">
    <property type="entry name" value="LysR_subst-bd"/>
</dbReference>
<dbReference type="GO" id="GO:0003700">
    <property type="term" value="F:DNA-binding transcription factor activity"/>
    <property type="evidence" value="ECO:0007669"/>
    <property type="project" value="InterPro"/>
</dbReference>
<dbReference type="CDD" id="cd08420">
    <property type="entry name" value="PBP2_CysL_like"/>
    <property type="match status" value="1"/>
</dbReference>
<dbReference type="PANTHER" id="PTHR30126">
    <property type="entry name" value="HTH-TYPE TRANSCRIPTIONAL REGULATOR"/>
    <property type="match status" value="1"/>
</dbReference>